<organism evidence="11 12">
    <name type="scientific">Mycena venus</name>
    <dbReference type="NCBI Taxonomy" id="2733690"/>
    <lineage>
        <taxon>Eukaryota</taxon>
        <taxon>Fungi</taxon>
        <taxon>Dikarya</taxon>
        <taxon>Basidiomycota</taxon>
        <taxon>Agaricomycotina</taxon>
        <taxon>Agaricomycetes</taxon>
        <taxon>Agaricomycetidae</taxon>
        <taxon>Agaricales</taxon>
        <taxon>Marasmiineae</taxon>
        <taxon>Mycenaceae</taxon>
        <taxon>Mycena</taxon>
    </lineage>
</organism>
<feature type="domain" description="Sodium/calcium exchanger membrane region" evidence="10">
    <location>
        <begin position="391"/>
        <end position="557"/>
    </location>
</feature>
<keyword evidence="6" id="KW-0406">Ion transport</keyword>
<dbReference type="Gene3D" id="1.20.1420.30">
    <property type="entry name" value="NCX, central ion-binding region"/>
    <property type="match status" value="1"/>
</dbReference>
<dbReference type="Pfam" id="PF01699">
    <property type="entry name" value="Na_Ca_ex"/>
    <property type="match status" value="1"/>
</dbReference>
<feature type="compositionally biased region" description="Basic and acidic residues" evidence="8">
    <location>
        <begin position="8"/>
        <end position="47"/>
    </location>
</feature>
<dbReference type="GO" id="GO:0015369">
    <property type="term" value="F:calcium:proton antiporter activity"/>
    <property type="evidence" value="ECO:0007669"/>
    <property type="project" value="TreeGrafter"/>
</dbReference>
<evidence type="ECO:0000313" key="11">
    <source>
        <dbReference type="EMBL" id="KAF7353069.1"/>
    </source>
</evidence>
<evidence type="ECO:0000256" key="1">
    <source>
        <dbReference type="ARBA" id="ARBA00004127"/>
    </source>
</evidence>
<dbReference type="OrthoDB" id="1699231at2759"/>
<dbReference type="PANTHER" id="PTHR31503">
    <property type="entry name" value="VACUOLAR CALCIUM ION TRANSPORTER"/>
    <property type="match status" value="1"/>
</dbReference>
<gene>
    <name evidence="11" type="ORF">MVEN_01274800</name>
</gene>
<dbReference type="InterPro" id="IPR004837">
    <property type="entry name" value="NaCa_Exmemb"/>
</dbReference>
<evidence type="ECO:0000259" key="10">
    <source>
        <dbReference type="Pfam" id="PF01699"/>
    </source>
</evidence>
<evidence type="ECO:0000313" key="12">
    <source>
        <dbReference type="Proteomes" id="UP000620124"/>
    </source>
</evidence>
<keyword evidence="4 9" id="KW-0812">Transmembrane</keyword>
<keyword evidence="5 9" id="KW-1133">Transmembrane helix</keyword>
<dbReference type="GO" id="GO:0012505">
    <property type="term" value="C:endomembrane system"/>
    <property type="evidence" value="ECO:0007669"/>
    <property type="project" value="UniProtKB-SubCell"/>
</dbReference>
<evidence type="ECO:0000256" key="9">
    <source>
        <dbReference type="SAM" id="Phobius"/>
    </source>
</evidence>
<keyword evidence="12" id="KW-1185">Reference proteome</keyword>
<evidence type="ECO:0000256" key="5">
    <source>
        <dbReference type="ARBA" id="ARBA00022989"/>
    </source>
</evidence>
<feature type="transmembrane region" description="Helical" evidence="9">
    <location>
        <begin position="189"/>
        <end position="208"/>
    </location>
</feature>
<feature type="region of interest" description="Disordered" evidence="8">
    <location>
        <begin position="1"/>
        <end position="49"/>
    </location>
</feature>
<dbReference type="Proteomes" id="UP000620124">
    <property type="component" value="Unassembled WGS sequence"/>
</dbReference>
<feature type="transmembrane region" description="Helical" evidence="9">
    <location>
        <begin position="389"/>
        <end position="410"/>
    </location>
</feature>
<name>A0A8H6Y620_9AGAR</name>
<proteinExistence type="inferred from homology"/>
<dbReference type="GO" id="GO:0000329">
    <property type="term" value="C:fungal-type vacuole membrane"/>
    <property type="evidence" value="ECO:0007669"/>
    <property type="project" value="TreeGrafter"/>
</dbReference>
<dbReference type="AlphaFoldDB" id="A0A8H6Y620"/>
<protein>
    <submittedName>
        <fullName evidence="11">H+/Ca2+ exchanger Vxc1-like protein</fullName>
    </submittedName>
</protein>
<evidence type="ECO:0000256" key="4">
    <source>
        <dbReference type="ARBA" id="ARBA00022692"/>
    </source>
</evidence>
<evidence type="ECO:0000256" key="8">
    <source>
        <dbReference type="SAM" id="MobiDB-lite"/>
    </source>
</evidence>
<keyword evidence="7 9" id="KW-0472">Membrane</keyword>
<evidence type="ECO:0000256" key="2">
    <source>
        <dbReference type="ARBA" id="ARBA00008170"/>
    </source>
</evidence>
<feature type="transmembrane region" description="Helical" evidence="9">
    <location>
        <begin position="442"/>
        <end position="469"/>
    </location>
</feature>
<feature type="transmembrane region" description="Helical" evidence="9">
    <location>
        <begin position="292"/>
        <end position="310"/>
    </location>
</feature>
<dbReference type="InterPro" id="IPR004713">
    <property type="entry name" value="CaH_exchang"/>
</dbReference>
<dbReference type="EMBL" id="JACAZI010000009">
    <property type="protein sequence ID" value="KAF7353069.1"/>
    <property type="molecule type" value="Genomic_DNA"/>
</dbReference>
<feature type="region of interest" description="Disordered" evidence="8">
    <location>
        <begin position="80"/>
        <end position="99"/>
    </location>
</feature>
<feature type="transmembrane region" description="Helical" evidence="9">
    <location>
        <begin position="253"/>
        <end position="272"/>
    </location>
</feature>
<feature type="transmembrane region" description="Helical" evidence="9">
    <location>
        <begin position="489"/>
        <end position="509"/>
    </location>
</feature>
<reference evidence="11" key="1">
    <citation type="submission" date="2020-05" db="EMBL/GenBank/DDBJ databases">
        <title>Mycena genomes resolve the evolution of fungal bioluminescence.</title>
        <authorList>
            <person name="Tsai I.J."/>
        </authorList>
    </citation>
    <scope>NUCLEOTIDE SEQUENCE</scope>
    <source>
        <strain evidence="11">CCC161011</strain>
    </source>
</reference>
<comment type="similarity">
    <text evidence="2">Belongs to the Ca(2+):cation antiporter (CaCA) (TC 2.A.19) family.</text>
</comment>
<feature type="transmembrane region" description="Helical" evidence="9">
    <location>
        <begin position="220"/>
        <end position="241"/>
    </location>
</feature>
<evidence type="ECO:0000256" key="6">
    <source>
        <dbReference type="ARBA" id="ARBA00023065"/>
    </source>
</evidence>
<evidence type="ECO:0000256" key="7">
    <source>
        <dbReference type="ARBA" id="ARBA00023136"/>
    </source>
</evidence>
<comment type="subcellular location">
    <subcellularLocation>
        <location evidence="1">Endomembrane system</location>
        <topology evidence="1">Multi-pass membrane protein</topology>
    </subcellularLocation>
</comment>
<feature type="transmembrane region" description="Helical" evidence="9">
    <location>
        <begin position="544"/>
        <end position="564"/>
    </location>
</feature>
<accession>A0A8H6Y620</accession>
<evidence type="ECO:0000256" key="3">
    <source>
        <dbReference type="ARBA" id="ARBA00022448"/>
    </source>
</evidence>
<dbReference type="InterPro" id="IPR044880">
    <property type="entry name" value="NCX_ion-bd_dom_sf"/>
</dbReference>
<keyword evidence="3" id="KW-0813">Transport</keyword>
<dbReference type="GO" id="GO:0006874">
    <property type="term" value="P:intracellular calcium ion homeostasis"/>
    <property type="evidence" value="ECO:0007669"/>
    <property type="project" value="TreeGrafter"/>
</dbReference>
<comment type="caution">
    <text evidence="11">The sequence shown here is derived from an EMBL/GenBank/DDBJ whole genome shotgun (WGS) entry which is preliminary data.</text>
</comment>
<feature type="transmembrane region" description="Helical" evidence="9">
    <location>
        <begin position="516"/>
        <end position="538"/>
    </location>
</feature>
<dbReference type="PANTHER" id="PTHR31503:SF20">
    <property type="entry name" value="CA(2+)_H(+) EXCHANGER, PUTATIVE (EUROFUNG)-RELATED"/>
    <property type="match status" value="1"/>
</dbReference>
<sequence>MEGAGNPFEHHQWALDMLNDKQPDDRGELNDNEGIRRPPEARIDNKRGTMGTEWTDIASLYSNGADDNYRYPQKDRYLYPEEDDCPLPAQDEARQYPDKEDYPGYPDSVIDMPSYPDLAWNPQEPSRASSILTGSTLRFWDRIRGKGRPYVSGTQSIIAIVRSSWLNVLLLFVPIAWGVHFVGSISHTVQFAFCFIAIIPLCKLLDYGGENLALYCGKDIGDLVVITLNNAIEPILAVCLLARCQLRLLQSTIVGVVLLRLLLVPACAFIAGGARVAAQDLHPHPSELNQTLLTTGVLTILLPAAFFAALNSSNSGVYSPNAVSDSVRGDILKISRGLAVILLVIFVLADFSPQSSGTRNQLHEHPDASAEFKEMAERMVKREPEVNPWASLILLVLTVGLMAVTAEFLVESIEPMRETHQIKEEYGISSLLLPHLDPNSRWFGLVLLPIVSFSGECILSVVFAVHSHLKQYLGTTLSEPKTLAEARSIDLSIQFLIFWMPFLVLLAWVTHKPFSLLFDVFEVALLISATFLVNYVTADAKTNWVEGVMMLALYSMIGLTAWFYPGQPAVRTMLSCTSVQDVLAAESVPPGSTFTNISFAGFHATLDNNQISNFTDHLRDLKKLYDILVEQQGS</sequence>